<dbReference type="PROSITE" id="PS50011">
    <property type="entry name" value="PROTEIN_KINASE_DOM"/>
    <property type="match status" value="1"/>
</dbReference>
<protein>
    <recommendedName>
        <fullName evidence="1">Protein kinase domain-containing protein</fullName>
    </recommendedName>
</protein>
<dbReference type="Pfam" id="PF00069">
    <property type="entry name" value="Pkinase"/>
    <property type="match status" value="1"/>
</dbReference>
<dbReference type="GO" id="GO:0004674">
    <property type="term" value="F:protein serine/threonine kinase activity"/>
    <property type="evidence" value="ECO:0007669"/>
    <property type="project" value="TreeGrafter"/>
</dbReference>
<dbReference type="InParanoid" id="A0A369K6M9"/>
<gene>
    <name evidence="2" type="ORF">Hypma_007309</name>
</gene>
<dbReference type="GO" id="GO:0005524">
    <property type="term" value="F:ATP binding"/>
    <property type="evidence" value="ECO:0007669"/>
    <property type="project" value="InterPro"/>
</dbReference>
<keyword evidence="3" id="KW-1185">Reference proteome</keyword>
<feature type="domain" description="Protein kinase" evidence="1">
    <location>
        <begin position="49"/>
        <end position="330"/>
    </location>
</feature>
<dbReference type="AlphaFoldDB" id="A0A369K6M9"/>
<dbReference type="EMBL" id="LUEZ02000005">
    <property type="protein sequence ID" value="RDB30259.1"/>
    <property type="molecule type" value="Genomic_DNA"/>
</dbReference>
<dbReference type="InterPro" id="IPR011009">
    <property type="entry name" value="Kinase-like_dom_sf"/>
</dbReference>
<evidence type="ECO:0000259" key="1">
    <source>
        <dbReference type="PROSITE" id="PS50011"/>
    </source>
</evidence>
<evidence type="ECO:0000313" key="3">
    <source>
        <dbReference type="Proteomes" id="UP000076154"/>
    </source>
</evidence>
<reference evidence="2" key="1">
    <citation type="submission" date="2018-04" db="EMBL/GenBank/DDBJ databases">
        <title>Whole genome sequencing of Hypsizygus marmoreus.</title>
        <authorList>
            <person name="Choi I.-G."/>
            <person name="Min B."/>
            <person name="Kim J.-G."/>
            <person name="Kim S."/>
            <person name="Oh Y.-L."/>
            <person name="Kong W.-S."/>
            <person name="Park H."/>
            <person name="Jeong J."/>
            <person name="Song E.-S."/>
        </authorList>
    </citation>
    <scope>NUCLEOTIDE SEQUENCE [LARGE SCALE GENOMIC DNA]</scope>
    <source>
        <strain evidence="2">51987-8</strain>
    </source>
</reference>
<dbReference type="SUPFAM" id="SSF56112">
    <property type="entry name" value="Protein kinase-like (PK-like)"/>
    <property type="match status" value="1"/>
</dbReference>
<dbReference type="SMART" id="SM00220">
    <property type="entry name" value="S_TKc"/>
    <property type="match status" value="1"/>
</dbReference>
<dbReference type="PANTHER" id="PTHR44329">
    <property type="entry name" value="SERINE/THREONINE-PROTEIN KINASE TNNI3K-RELATED"/>
    <property type="match status" value="1"/>
</dbReference>
<organism evidence="2 3">
    <name type="scientific">Hypsizygus marmoreus</name>
    <name type="common">White beech mushroom</name>
    <name type="synonym">Agaricus marmoreus</name>
    <dbReference type="NCBI Taxonomy" id="39966"/>
    <lineage>
        <taxon>Eukaryota</taxon>
        <taxon>Fungi</taxon>
        <taxon>Dikarya</taxon>
        <taxon>Basidiomycota</taxon>
        <taxon>Agaricomycotina</taxon>
        <taxon>Agaricomycetes</taxon>
        <taxon>Agaricomycetidae</taxon>
        <taxon>Agaricales</taxon>
        <taxon>Tricholomatineae</taxon>
        <taxon>Lyophyllaceae</taxon>
        <taxon>Hypsizygus</taxon>
    </lineage>
</organism>
<comment type="caution">
    <text evidence="2">The sequence shown here is derived from an EMBL/GenBank/DDBJ whole genome shotgun (WGS) entry which is preliminary data.</text>
</comment>
<dbReference type="InterPro" id="IPR051681">
    <property type="entry name" value="Ser/Thr_Kinases-Pseudokinases"/>
</dbReference>
<dbReference type="STRING" id="39966.A0A369K6M9"/>
<dbReference type="Gene3D" id="1.10.510.10">
    <property type="entry name" value="Transferase(Phosphotransferase) domain 1"/>
    <property type="match status" value="1"/>
</dbReference>
<name>A0A369K6M9_HYPMA</name>
<dbReference type="Proteomes" id="UP000076154">
    <property type="component" value="Unassembled WGS sequence"/>
</dbReference>
<dbReference type="OrthoDB" id="5966500at2759"/>
<sequence>MSSDLTVLNLGLITLRSELPMHKGLYCDIYRLAALPALRSGSGYGLQDMSTNVVTNSLLFFSIYAAIDGGQLQRVVKRFRLNHHGGDVQTGFNNLLDALSNIRAAAPGAFEHQYITPFDILNANERTLLGPQPTLTLVTPFYHQGDILNYGKRCSQAHKLSLLIQAAKALEHLHRNDVVHGHVYPGNIYITDTGHATVTDALVYTLASQYILHPHATIPVQNSFVYQARERLWPGTDIFVLPAKPSDVYAFASIIYAVLTGNPPFQGSSHRILLRAVAEILMHGHLQIRKPSNDIMGDTLWALVQRCWAHDPGARFTMEDVVIALQDIEFSD</sequence>
<proteinExistence type="predicted"/>
<evidence type="ECO:0000313" key="2">
    <source>
        <dbReference type="EMBL" id="RDB30259.1"/>
    </source>
</evidence>
<accession>A0A369K6M9</accession>
<dbReference type="InterPro" id="IPR000719">
    <property type="entry name" value="Prot_kinase_dom"/>
</dbReference>